<dbReference type="Gene3D" id="3.30.2320.60">
    <property type="entry name" value="FhaA, phosphopeptide-binding domain (DUF3662)"/>
    <property type="match status" value="1"/>
</dbReference>
<proteinExistence type="predicted"/>
<evidence type="ECO:0000256" key="1">
    <source>
        <dbReference type="ARBA" id="ARBA00022553"/>
    </source>
</evidence>
<accession>A0A0D8FTU9</accession>
<dbReference type="GeneID" id="78372799"/>
<dbReference type="EMBL" id="JXUW01000014">
    <property type="protein sequence ID" value="KJE76551.1"/>
    <property type="molecule type" value="Genomic_DNA"/>
</dbReference>
<dbReference type="STRING" id="1121877.FEAC_16290"/>
<protein>
    <submittedName>
        <fullName evidence="3">Oxoglutarate dehydrogenase inhibitor</fullName>
    </submittedName>
</protein>
<sequence length="219" mass="24001">MGLESFERKIAAVVESIFAKGSPRGIEPAELGRRLVREIERSSRVGVRSNIAPNMVTVALSPEDLQELRPLRNRVEGELRVLAEETVEAGDYELLGPIVLQLIEDPELKSGTFYIDCDFREEQGFADRWELVFADGSQLKLGLGTHVIGRLAGSAVFVDNPRVSRRHAEIVVEEGRVTVFDSGSTNGTFVNGVKISRPTELNPGDVVTVGTTDLTVRKG</sequence>
<name>A0A0D8FTU9_9ACTN</name>
<dbReference type="PROSITE" id="PS50006">
    <property type="entry name" value="FHA_DOMAIN"/>
    <property type="match status" value="1"/>
</dbReference>
<dbReference type="InterPro" id="IPR022128">
    <property type="entry name" value="FhaA_N"/>
</dbReference>
<feature type="domain" description="FHA" evidence="2">
    <location>
        <begin position="146"/>
        <end position="195"/>
    </location>
</feature>
<dbReference type="InterPro" id="IPR008984">
    <property type="entry name" value="SMAD_FHA_dom_sf"/>
</dbReference>
<dbReference type="PATRIC" id="fig|1121877.4.peg.1808"/>
<evidence type="ECO:0000313" key="3">
    <source>
        <dbReference type="EMBL" id="KJE76551.1"/>
    </source>
</evidence>
<dbReference type="AlphaFoldDB" id="A0A0D8FTU9"/>
<dbReference type="Pfam" id="PF00498">
    <property type="entry name" value="FHA"/>
    <property type="match status" value="1"/>
</dbReference>
<dbReference type="PANTHER" id="PTHR23308">
    <property type="entry name" value="NUCLEAR INHIBITOR OF PROTEIN PHOSPHATASE-1"/>
    <property type="match status" value="1"/>
</dbReference>
<dbReference type="Pfam" id="PF12401">
    <property type="entry name" value="FhaA_N"/>
    <property type="match status" value="1"/>
</dbReference>
<evidence type="ECO:0000259" key="2">
    <source>
        <dbReference type="PROSITE" id="PS50006"/>
    </source>
</evidence>
<dbReference type="InterPro" id="IPR042287">
    <property type="entry name" value="FhaA_N_sf"/>
</dbReference>
<dbReference type="InterPro" id="IPR050923">
    <property type="entry name" value="Cell_Proc_Reg/RNA_Proc"/>
</dbReference>
<keyword evidence="4" id="KW-1185">Reference proteome</keyword>
<dbReference type="RefSeq" id="WP_052566035.1">
    <property type="nucleotide sequence ID" value="NZ_JXUW01000014.1"/>
</dbReference>
<reference evidence="3 4" key="1">
    <citation type="submission" date="2015-01" db="EMBL/GenBank/DDBJ databases">
        <title>Draft genome of the acidophilic iron oxidizer Ferrimicrobium acidiphilum strain T23.</title>
        <authorList>
            <person name="Poehlein A."/>
            <person name="Eisen S."/>
            <person name="Schloemann M."/>
            <person name="Johnson B.D."/>
            <person name="Daniel R."/>
            <person name="Muehling M."/>
        </authorList>
    </citation>
    <scope>NUCLEOTIDE SEQUENCE [LARGE SCALE GENOMIC DNA]</scope>
    <source>
        <strain evidence="3 4">T23</strain>
    </source>
</reference>
<organism evidence="3 4">
    <name type="scientific">Ferrimicrobium acidiphilum DSM 19497</name>
    <dbReference type="NCBI Taxonomy" id="1121877"/>
    <lineage>
        <taxon>Bacteria</taxon>
        <taxon>Bacillati</taxon>
        <taxon>Actinomycetota</taxon>
        <taxon>Acidimicrobiia</taxon>
        <taxon>Acidimicrobiales</taxon>
        <taxon>Acidimicrobiaceae</taxon>
        <taxon>Ferrimicrobium</taxon>
    </lineage>
</organism>
<dbReference type="SUPFAM" id="SSF49879">
    <property type="entry name" value="SMAD/FHA domain"/>
    <property type="match status" value="1"/>
</dbReference>
<dbReference type="CDD" id="cd00060">
    <property type="entry name" value="FHA"/>
    <property type="match status" value="1"/>
</dbReference>
<dbReference type="InterPro" id="IPR000253">
    <property type="entry name" value="FHA_dom"/>
</dbReference>
<dbReference type="eggNOG" id="COG1716">
    <property type="taxonomic scope" value="Bacteria"/>
</dbReference>
<gene>
    <name evidence="3" type="primary">odhI</name>
    <name evidence="3" type="ORF">FEAC_16290</name>
</gene>
<keyword evidence="1" id="KW-0597">Phosphoprotein</keyword>
<comment type="caution">
    <text evidence="3">The sequence shown here is derived from an EMBL/GenBank/DDBJ whole genome shotgun (WGS) entry which is preliminary data.</text>
</comment>
<dbReference type="SMART" id="SM00240">
    <property type="entry name" value="FHA"/>
    <property type="match status" value="1"/>
</dbReference>
<dbReference type="Proteomes" id="UP000032336">
    <property type="component" value="Unassembled WGS sequence"/>
</dbReference>
<evidence type="ECO:0000313" key="4">
    <source>
        <dbReference type="Proteomes" id="UP000032336"/>
    </source>
</evidence>
<dbReference type="Gene3D" id="2.60.200.20">
    <property type="match status" value="1"/>
</dbReference>